<dbReference type="Proteomes" id="UP000276834">
    <property type="component" value="Unassembled WGS sequence"/>
</dbReference>
<evidence type="ECO:0000313" key="1">
    <source>
        <dbReference type="EMBL" id="RLV99552.1"/>
    </source>
</evidence>
<proteinExistence type="predicted"/>
<accession>A0A3L8SC24</accession>
<name>A0A3L8SC24_CHLGU</name>
<dbReference type="EMBL" id="QUSF01000032">
    <property type="protein sequence ID" value="RLV99552.1"/>
    <property type="molecule type" value="Genomic_DNA"/>
</dbReference>
<gene>
    <name evidence="1" type="ORF">DV515_00009702</name>
</gene>
<evidence type="ECO:0000313" key="2">
    <source>
        <dbReference type="Proteomes" id="UP000276834"/>
    </source>
</evidence>
<sequence>MGICFDTAFSEKGEGCAKILYQSRKKSPALRAQLLHNRGPEFRELTPNARQHPGIFFIFTNA</sequence>
<dbReference type="AlphaFoldDB" id="A0A3L8SC24"/>
<reference evidence="1 2" key="1">
    <citation type="journal article" date="2018" name="Proc. R. Soc. B">
        <title>A non-coding region near Follistatin controls head colour polymorphism in the Gouldian finch.</title>
        <authorList>
            <person name="Toomey M.B."/>
            <person name="Marques C.I."/>
            <person name="Andrade P."/>
            <person name="Araujo P.M."/>
            <person name="Sabatino S."/>
            <person name="Gazda M.A."/>
            <person name="Afonso S."/>
            <person name="Lopes R.J."/>
            <person name="Corbo J.C."/>
            <person name="Carneiro M."/>
        </authorList>
    </citation>
    <scope>NUCLEOTIDE SEQUENCE [LARGE SCALE GENOMIC DNA]</scope>
    <source>
        <strain evidence="1">Red01</strain>
        <tissue evidence="1">Muscle</tissue>
    </source>
</reference>
<organism evidence="1 2">
    <name type="scientific">Chloebia gouldiae</name>
    <name type="common">Gouldian finch</name>
    <name type="synonym">Erythrura gouldiae</name>
    <dbReference type="NCBI Taxonomy" id="44316"/>
    <lineage>
        <taxon>Eukaryota</taxon>
        <taxon>Metazoa</taxon>
        <taxon>Chordata</taxon>
        <taxon>Craniata</taxon>
        <taxon>Vertebrata</taxon>
        <taxon>Euteleostomi</taxon>
        <taxon>Archelosauria</taxon>
        <taxon>Archosauria</taxon>
        <taxon>Dinosauria</taxon>
        <taxon>Saurischia</taxon>
        <taxon>Theropoda</taxon>
        <taxon>Coelurosauria</taxon>
        <taxon>Aves</taxon>
        <taxon>Neognathae</taxon>
        <taxon>Neoaves</taxon>
        <taxon>Telluraves</taxon>
        <taxon>Australaves</taxon>
        <taxon>Passeriformes</taxon>
        <taxon>Passeroidea</taxon>
        <taxon>Passeridae</taxon>
        <taxon>Chloebia</taxon>
    </lineage>
</organism>
<keyword evidence="2" id="KW-1185">Reference proteome</keyword>
<comment type="caution">
    <text evidence="1">The sequence shown here is derived from an EMBL/GenBank/DDBJ whole genome shotgun (WGS) entry which is preliminary data.</text>
</comment>
<protein>
    <submittedName>
        <fullName evidence="1">Uncharacterized protein</fullName>
    </submittedName>
</protein>